<dbReference type="InterPro" id="IPR016035">
    <property type="entry name" value="Acyl_Trfase/lysoPLipase"/>
</dbReference>
<evidence type="ECO:0000259" key="1">
    <source>
        <dbReference type="SMART" id="SM00827"/>
    </source>
</evidence>
<dbReference type="SMART" id="SM00827">
    <property type="entry name" value="PKS_AT"/>
    <property type="match status" value="1"/>
</dbReference>
<feature type="domain" description="Malonyl-CoA:ACP transacylase (MAT)" evidence="1">
    <location>
        <begin position="389"/>
        <end position="713"/>
    </location>
</feature>
<dbReference type="PANTHER" id="PTHR43074:SF1">
    <property type="entry name" value="BETA-KETOACYL SYNTHASE FAMILY PROTEIN-RELATED"/>
    <property type="match status" value="1"/>
</dbReference>
<dbReference type="Gene3D" id="3.30.70.250">
    <property type="entry name" value="Malonyl-CoA ACP transacylase, ACP-binding"/>
    <property type="match status" value="1"/>
</dbReference>
<dbReference type="SUPFAM" id="SSF52151">
    <property type="entry name" value="FabD/lysophospholipase-like"/>
    <property type="match status" value="1"/>
</dbReference>
<dbReference type="NCBIfam" id="TIGR02816">
    <property type="entry name" value="pfaB_fam"/>
    <property type="match status" value="1"/>
</dbReference>
<dbReference type="Gene3D" id="3.30.70.3290">
    <property type="match status" value="1"/>
</dbReference>
<dbReference type="InterPro" id="IPR014181">
    <property type="entry name" value="Omega3_polyunsat_FA_synth-like"/>
</dbReference>
<accession>A0ABS5I0Z9</accession>
<organism evidence="2 3">
    <name type="scientific">Shewanella intestini</name>
    <dbReference type="NCBI Taxonomy" id="2017544"/>
    <lineage>
        <taxon>Bacteria</taxon>
        <taxon>Pseudomonadati</taxon>
        <taxon>Pseudomonadota</taxon>
        <taxon>Gammaproteobacteria</taxon>
        <taxon>Alteromonadales</taxon>
        <taxon>Shewanellaceae</taxon>
        <taxon>Shewanella</taxon>
    </lineage>
</organism>
<evidence type="ECO:0000313" key="2">
    <source>
        <dbReference type="EMBL" id="MBR9727364.1"/>
    </source>
</evidence>
<dbReference type="PANTHER" id="PTHR43074">
    <property type="entry name" value="OMEGA-3 POLYUNSATURATED FATTY ACID SYNTHASE PFAB-RELATED"/>
    <property type="match status" value="1"/>
</dbReference>
<dbReference type="Gene3D" id="3.40.366.10">
    <property type="entry name" value="Malonyl-Coenzyme A Acyl Carrier Protein, domain 2"/>
    <property type="match status" value="2"/>
</dbReference>
<dbReference type="EMBL" id="JAAIKR010000003">
    <property type="protein sequence ID" value="MBR9727364.1"/>
    <property type="molecule type" value="Genomic_DNA"/>
</dbReference>
<gene>
    <name evidence="2" type="ORF">G3R48_05075</name>
</gene>
<dbReference type="InterPro" id="IPR014043">
    <property type="entry name" value="Acyl_transferase_dom"/>
</dbReference>
<keyword evidence="3" id="KW-1185">Reference proteome</keyword>
<protein>
    <submittedName>
        <fullName evidence="2">PfaB family protein</fullName>
    </submittedName>
</protein>
<sequence length="771" mass="83997">MSNQLTAKTATINSMRIALKLVANTQTAKNLRANRTALSGEHLFNHMFVAIKPCSLAQAIGESAIDLEIDVSSLDSAENNASTGNDSSTAVQQSSSFSDYFAQAIAHIEQQQTVLLSHPALPFRLLMMPAIVAAKHRCHPHAYLTGLGESETRQTAINLALTQAKRAHITPYQVDVSHLHRYSDKFAELLLLIGNMAMRSLPNQQVDTKTNTCPATPKYWFTQVHQSRVASFNFIENNLQHAAVFVQGTELAQASSMLDENRLFFPIAAKTLADMVQALMQLSLELKALHPHQDPSPCDSANPLKSSKTLALMLKTISEFDQTRALSAVIMASSLATAIVEIQAMLAKIHATTDSASTTTTEIDYKTPAGSCLSVNQHQALGLNGVCFVYPGVGTVYPHMLAQLPRYFPALFAQLEREGDLKAMLQADSIYAEHTKISDMSLDKLAIAGAGASYILTKVLSEYFGIKPQFAMGYSMGEAAMWASLNVWKNPYNLIKTTQHDPIFISDITGELNCVRQAWQLTHGEDIVWNSFVVRAAPSEINALLDDYPRVYLAIKQGDTCVIAGCEQSCKALLSHMGKRGIAANRVTAMHTKPAMLIHDKVHAFYQQPLREQALLDTLPSQIKFISAASKSPVLLNSDAIAKSIADTFCQPLDFTALVNHARTLGASLFVEIGADRQTSTLIDKIARNAKPSNAHVKSNPTFTAIAANAKGDDQTALLKCIAQLISHKVPLSLNYVTDSLSHLLAATHALETRQQNVAAQLTPQLQGEQS</sequence>
<dbReference type="InterPro" id="IPR052568">
    <property type="entry name" value="PKS-FAS_Synthase"/>
</dbReference>
<dbReference type="InterPro" id="IPR001227">
    <property type="entry name" value="Ac_transferase_dom_sf"/>
</dbReference>
<dbReference type="RefSeq" id="WP_153662574.1">
    <property type="nucleotide sequence ID" value="NZ_JAAIKR010000003.1"/>
</dbReference>
<comment type="caution">
    <text evidence="2">The sequence shown here is derived from an EMBL/GenBank/DDBJ whole genome shotgun (WGS) entry which is preliminary data.</text>
</comment>
<reference evidence="2 3" key="1">
    <citation type="submission" date="2020-02" db="EMBL/GenBank/DDBJ databases">
        <title>Shewanella WXL01 sp. nov., a marine bacterium isolated from green algae in Luhuitou Fringing Reef (Northern South China Sea).</title>
        <authorList>
            <person name="Wang X."/>
        </authorList>
    </citation>
    <scope>NUCLEOTIDE SEQUENCE [LARGE SCALE GENOMIC DNA]</scope>
    <source>
        <strain evidence="2 3">MCCC 1A01895</strain>
    </source>
</reference>
<dbReference type="Proteomes" id="UP000811844">
    <property type="component" value="Unassembled WGS sequence"/>
</dbReference>
<proteinExistence type="predicted"/>
<name>A0ABS5I0Z9_9GAMM</name>
<evidence type="ECO:0000313" key="3">
    <source>
        <dbReference type="Proteomes" id="UP000811844"/>
    </source>
</evidence>